<dbReference type="GO" id="GO:0051301">
    <property type="term" value="P:cell division"/>
    <property type="evidence" value="ECO:0007669"/>
    <property type="project" value="UniProtKB-KW"/>
</dbReference>
<evidence type="ECO:0000256" key="6">
    <source>
        <dbReference type="RuleBase" id="RU000383"/>
    </source>
</evidence>
<dbReference type="Pfam" id="PF00134">
    <property type="entry name" value="Cyclin_N"/>
    <property type="match status" value="1"/>
</dbReference>
<gene>
    <name evidence="9" type="ORF">RIF29_12695</name>
</gene>
<dbReference type="SMART" id="SM01332">
    <property type="entry name" value="Cyclin_C"/>
    <property type="match status" value="1"/>
</dbReference>
<feature type="domain" description="Cyclin C-terminal" evidence="8">
    <location>
        <begin position="209"/>
        <end position="343"/>
    </location>
</feature>
<keyword evidence="2" id="KW-0132">Cell division</keyword>
<keyword evidence="10" id="KW-1185">Reference proteome</keyword>
<dbReference type="InterPro" id="IPR048258">
    <property type="entry name" value="Cyclins_cyclin-box"/>
</dbReference>
<dbReference type="PANTHER" id="PTHR10177">
    <property type="entry name" value="CYCLINS"/>
    <property type="match status" value="1"/>
</dbReference>
<evidence type="ECO:0000259" key="8">
    <source>
        <dbReference type="SMART" id="SM01332"/>
    </source>
</evidence>
<dbReference type="InterPro" id="IPR013763">
    <property type="entry name" value="Cyclin-like_dom"/>
</dbReference>
<dbReference type="CDD" id="cd20544">
    <property type="entry name" value="CYCLIN_AtCycD-like_rpt2"/>
    <property type="match status" value="1"/>
</dbReference>
<dbReference type="Pfam" id="PF02984">
    <property type="entry name" value="Cyclin_C"/>
    <property type="match status" value="1"/>
</dbReference>
<dbReference type="SMART" id="SM00385">
    <property type="entry name" value="CYCLIN"/>
    <property type="match status" value="1"/>
</dbReference>
<comment type="similarity">
    <text evidence="6">Belongs to the cyclin family.</text>
</comment>
<dbReference type="InterPro" id="IPR004367">
    <property type="entry name" value="Cyclin_C-dom"/>
</dbReference>
<evidence type="ECO:0000256" key="5">
    <source>
        <dbReference type="ARBA" id="ARBA00032263"/>
    </source>
</evidence>
<comment type="caution">
    <text evidence="9">The sequence shown here is derived from an EMBL/GenBank/DDBJ whole genome shotgun (WGS) entry which is preliminary data.</text>
</comment>
<dbReference type="SUPFAM" id="SSF47954">
    <property type="entry name" value="Cyclin-like"/>
    <property type="match status" value="2"/>
</dbReference>
<evidence type="ECO:0000313" key="9">
    <source>
        <dbReference type="EMBL" id="KAK7283279.1"/>
    </source>
</evidence>
<accession>A0AAN9P2B5</accession>
<proteinExistence type="inferred from homology"/>
<dbReference type="FunFam" id="1.10.472.10:FF:000074">
    <property type="entry name" value="D3-type cyclin"/>
    <property type="match status" value="1"/>
</dbReference>
<reference evidence="9 10" key="1">
    <citation type="submission" date="2024-01" db="EMBL/GenBank/DDBJ databases">
        <title>The genomes of 5 underutilized Papilionoideae crops provide insights into root nodulation and disease resistanc.</title>
        <authorList>
            <person name="Yuan L."/>
        </authorList>
    </citation>
    <scope>NUCLEOTIDE SEQUENCE [LARGE SCALE GENOMIC DNA]</scope>
    <source>
        <strain evidence="9">ZHUSHIDOU_FW_LH</strain>
        <tissue evidence="9">Leaf</tissue>
    </source>
</reference>
<dbReference type="EMBL" id="JAYWIO010000002">
    <property type="protein sequence ID" value="KAK7283279.1"/>
    <property type="molecule type" value="Genomic_DNA"/>
</dbReference>
<dbReference type="Gene3D" id="1.10.472.10">
    <property type="entry name" value="Cyclin-like"/>
    <property type="match status" value="2"/>
</dbReference>
<evidence type="ECO:0000256" key="1">
    <source>
        <dbReference type="ARBA" id="ARBA00011177"/>
    </source>
</evidence>
<dbReference type="AlphaFoldDB" id="A0AAN9P2B5"/>
<dbReference type="PROSITE" id="PS00292">
    <property type="entry name" value="CYCLINS"/>
    <property type="match status" value="1"/>
</dbReference>
<evidence type="ECO:0000256" key="4">
    <source>
        <dbReference type="ARBA" id="ARBA00023306"/>
    </source>
</evidence>
<dbReference type="Proteomes" id="UP001372338">
    <property type="component" value="Unassembled WGS sequence"/>
</dbReference>
<dbReference type="InterPro" id="IPR036915">
    <property type="entry name" value="Cyclin-like_sf"/>
</dbReference>
<keyword evidence="4" id="KW-0131">Cell cycle</keyword>
<sequence>MAHDDNPKYLLDALYCSEEHWEENIGGQDDELLGSEYSNNTSTIIDSNSSNMNYFYHYPTPSPNPPMLLLEQDMFWDDEELTSLLAKEQHNPLCTCLQSDIVLEGARGEAVAWILKVNAHYSFSALTAVLAVNYLDRFLFSFRFESGKPWMIQLAAVACLSLAAKVEETQVPLLLDLQVEECKYLFEAKTIKRMEILVLSTLGWKMNPPNPLSFLDYLIRRLGLKNDYLLCLEFLKRCESVIISLIPDSRFMSYLPSELAAATMMHVISGVDSLLGVEYKIQLLSILGINKEKMDECCKLILEVVWTGHKQQQQGKQCIKRKFGSSIPGSPNGVIDVSFSCDSSSDDSWAVSASASAAAAASVSSSPEPLSKKTRTQDDQLLLNYPTSDFLTIPH</sequence>
<evidence type="ECO:0000259" key="7">
    <source>
        <dbReference type="SMART" id="SM00385"/>
    </source>
</evidence>
<dbReference type="CDD" id="cd20543">
    <property type="entry name" value="CYCLIN_AtCycD-like_rpt1"/>
    <property type="match status" value="1"/>
</dbReference>
<organism evidence="9 10">
    <name type="scientific">Crotalaria pallida</name>
    <name type="common">Smooth rattlebox</name>
    <name type="synonym">Crotalaria striata</name>
    <dbReference type="NCBI Taxonomy" id="3830"/>
    <lineage>
        <taxon>Eukaryota</taxon>
        <taxon>Viridiplantae</taxon>
        <taxon>Streptophyta</taxon>
        <taxon>Embryophyta</taxon>
        <taxon>Tracheophyta</taxon>
        <taxon>Spermatophyta</taxon>
        <taxon>Magnoliopsida</taxon>
        <taxon>eudicotyledons</taxon>
        <taxon>Gunneridae</taxon>
        <taxon>Pentapetalae</taxon>
        <taxon>rosids</taxon>
        <taxon>fabids</taxon>
        <taxon>Fabales</taxon>
        <taxon>Fabaceae</taxon>
        <taxon>Papilionoideae</taxon>
        <taxon>50 kb inversion clade</taxon>
        <taxon>genistoids sensu lato</taxon>
        <taxon>core genistoids</taxon>
        <taxon>Crotalarieae</taxon>
        <taxon>Crotalaria</taxon>
    </lineage>
</organism>
<protein>
    <recommendedName>
        <fullName evidence="5">B-like cyclin</fullName>
    </recommendedName>
</protein>
<keyword evidence="3 6" id="KW-0195">Cyclin</keyword>
<evidence type="ECO:0000313" key="10">
    <source>
        <dbReference type="Proteomes" id="UP001372338"/>
    </source>
</evidence>
<dbReference type="InterPro" id="IPR039361">
    <property type="entry name" value="Cyclin"/>
</dbReference>
<comment type="subunit">
    <text evidence="1">Interacts with the CDC2 protein kinase to form a serine/threonine kinase holoenzyme complex also known as maturation promoting factor (MPF). The cyclin subunit imparts substrate specificity to the complex.</text>
</comment>
<dbReference type="InterPro" id="IPR006671">
    <property type="entry name" value="Cyclin_N"/>
</dbReference>
<evidence type="ECO:0000256" key="2">
    <source>
        <dbReference type="ARBA" id="ARBA00022618"/>
    </source>
</evidence>
<evidence type="ECO:0000256" key="3">
    <source>
        <dbReference type="ARBA" id="ARBA00023127"/>
    </source>
</evidence>
<name>A0AAN9P2B5_CROPI</name>
<feature type="domain" description="Cyclin-like" evidence="7">
    <location>
        <begin position="112"/>
        <end position="200"/>
    </location>
</feature>